<name>A0A6C0J1X4_9ZZZZ</name>
<dbReference type="GO" id="GO:0016887">
    <property type="term" value="F:ATP hydrolysis activity"/>
    <property type="evidence" value="ECO:0007669"/>
    <property type="project" value="InterPro"/>
</dbReference>
<keyword evidence="2 7" id="KW-0812">Transmembrane</keyword>
<comment type="subcellular location">
    <subcellularLocation>
        <location evidence="1">Membrane</location>
        <topology evidence="1">Multi-pass membrane protein</topology>
    </subcellularLocation>
</comment>
<organism evidence="10">
    <name type="scientific">viral metagenome</name>
    <dbReference type="NCBI Taxonomy" id="1070528"/>
    <lineage>
        <taxon>unclassified sequences</taxon>
        <taxon>metagenomes</taxon>
        <taxon>organismal metagenomes</taxon>
    </lineage>
</organism>
<accession>A0A6C0J1X4</accession>
<dbReference type="PROSITE" id="PS00211">
    <property type="entry name" value="ABC_TRANSPORTER_1"/>
    <property type="match status" value="1"/>
</dbReference>
<evidence type="ECO:0000256" key="3">
    <source>
        <dbReference type="ARBA" id="ARBA00022741"/>
    </source>
</evidence>
<dbReference type="InterPro" id="IPR003439">
    <property type="entry name" value="ABC_transporter-like_ATP-bd"/>
</dbReference>
<feature type="domain" description="ABC transporter" evidence="8">
    <location>
        <begin position="330"/>
        <end position="525"/>
    </location>
</feature>
<keyword evidence="5 7" id="KW-1133">Transmembrane helix</keyword>
<evidence type="ECO:0000256" key="1">
    <source>
        <dbReference type="ARBA" id="ARBA00004141"/>
    </source>
</evidence>
<dbReference type="PROSITE" id="PS50893">
    <property type="entry name" value="ABC_TRANSPORTER_2"/>
    <property type="match status" value="1"/>
</dbReference>
<dbReference type="PANTHER" id="PTHR43394:SF1">
    <property type="entry name" value="ATP-BINDING CASSETTE SUB-FAMILY B MEMBER 10, MITOCHONDRIAL"/>
    <property type="match status" value="1"/>
</dbReference>
<dbReference type="InterPro" id="IPR039421">
    <property type="entry name" value="Type_1_exporter"/>
</dbReference>
<feature type="transmembrane region" description="Helical" evidence="7">
    <location>
        <begin position="55"/>
        <end position="79"/>
    </location>
</feature>
<dbReference type="InterPro" id="IPR011527">
    <property type="entry name" value="ABC1_TM_dom"/>
</dbReference>
<evidence type="ECO:0000256" key="5">
    <source>
        <dbReference type="ARBA" id="ARBA00022989"/>
    </source>
</evidence>
<dbReference type="SUPFAM" id="SSF52540">
    <property type="entry name" value="P-loop containing nucleoside triphosphate hydrolases"/>
    <property type="match status" value="1"/>
</dbReference>
<dbReference type="CDD" id="cd03228">
    <property type="entry name" value="ABCC_MRP_Like"/>
    <property type="match status" value="1"/>
</dbReference>
<dbReference type="InterPro" id="IPR036640">
    <property type="entry name" value="ABC1_TM_sf"/>
</dbReference>
<evidence type="ECO:0008006" key="11">
    <source>
        <dbReference type="Google" id="ProtNLM"/>
    </source>
</evidence>
<dbReference type="GO" id="GO:0005524">
    <property type="term" value="F:ATP binding"/>
    <property type="evidence" value="ECO:0007669"/>
    <property type="project" value="UniProtKB-KW"/>
</dbReference>
<dbReference type="PROSITE" id="PS50929">
    <property type="entry name" value="ABC_TM1F"/>
    <property type="match status" value="1"/>
</dbReference>
<proteinExistence type="predicted"/>
<dbReference type="Pfam" id="PF00005">
    <property type="entry name" value="ABC_tran"/>
    <property type="match status" value="1"/>
</dbReference>
<dbReference type="GO" id="GO:0015421">
    <property type="term" value="F:ABC-type oligopeptide transporter activity"/>
    <property type="evidence" value="ECO:0007669"/>
    <property type="project" value="TreeGrafter"/>
</dbReference>
<dbReference type="SUPFAM" id="SSF90123">
    <property type="entry name" value="ABC transporter transmembrane region"/>
    <property type="match status" value="1"/>
</dbReference>
<keyword evidence="4" id="KW-0067">ATP-binding</keyword>
<dbReference type="GO" id="GO:0005743">
    <property type="term" value="C:mitochondrial inner membrane"/>
    <property type="evidence" value="ECO:0007669"/>
    <property type="project" value="TreeGrafter"/>
</dbReference>
<feature type="domain" description="ABC transmembrane type-1" evidence="9">
    <location>
        <begin position="15"/>
        <end position="259"/>
    </location>
</feature>
<keyword evidence="3" id="KW-0547">Nucleotide-binding</keyword>
<dbReference type="InterPro" id="IPR003593">
    <property type="entry name" value="AAA+_ATPase"/>
</dbReference>
<dbReference type="AlphaFoldDB" id="A0A6C0J1X4"/>
<protein>
    <recommendedName>
        <fullName evidence="11">ABC transporter domain-containing protein</fullName>
    </recommendedName>
</protein>
<sequence length="525" mass="61289">MHIAPYLPGLKRHLFMGFIYGMTSSYLLSYVPIFYTKIMECLIKNNKDDIYNYLIIYYVYNICGNIFAGLRGYIFTIYIQILSERFKKGILYEFFKKDVLYFNNLKPNEVANILINDSNSVSDLYCLNANIAMRNLSQFITLTYILFRKSKELYFLNLGLAFIELLIEHNYHHFIYEKSVEKCNKLLLLQNGIINDYINKIDTYKSLGLENMVYNNWNKNKEDYLKIKKTEATVYGIKVFINQSINKLMILSLITYGIWKKYPFDEIMVFLLYNPTFCSILNDMMLIRTSLTNNKIPLKNINGLFKKDSAISWDGSFIPDENKHPFKPDIIINNLTFYYDESKVILDKLNLKFEFGKIIGISGQSGKGKSTLLKLLLGLYKPVSGDVLYDYIKIYDIDKEYFYKNLISFVGQEPVLFSGSTHENIVSNIENYDSELFDILKDLIEDVPMDTKMSGGQRQRVAICRAFMRKPKILLLDEPTSALDVENEKMVLDIIQKLHKLYGITIIIVSHKKTTMDICDKIVYM</sequence>
<reference evidence="10" key="1">
    <citation type="journal article" date="2020" name="Nature">
        <title>Giant virus diversity and host interactions through global metagenomics.</title>
        <authorList>
            <person name="Schulz F."/>
            <person name="Roux S."/>
            <person name="Paez-Espino D."/>
            <person name="Jungbluth S."/>
            <person name="Walsh D.A."/>
            <person name="Denef V.J."/>
            <person name="McMahon K.D."/>
            <person name="Konstantinidis K.T."/>
            <person name="Eloe-Fadrosh E.A."/>
            <person name="Kyrpides N.C."/>
            <person name="Woyke T."/>
        </authorList>
    </citation>
    <scope>NUCLEOTIDE SEQUENCE</scope>
    <source>
        <strain evidence="10">GVMAG-M-3300025695-21</strain>
    </source>
</reference>
<dbReference type="GO" id="GO:0090374">
    <property type="term" value="P:oligopeptide export from mitochondrion"/>
    <property type="evidence" value="ECO:0007669"/>
    <property type="project" value="TreeGrafter"/>
</dbReference>
<dbReference type="Gene3D" id="3.40.50.300">
    <property type="entry name" value="P-loop containing nucleotide triphosphate hydrolases"/>
    <property type="match status" value="1"/>
</dbReference>
<keyword evidence="6 7" id="KW-0472">Membrane</keyword>
<feature type="transmembrane region" description="Helical" evidence="7">
    <location>
        <begin position="12"/>
        <end position="35"/>
    </location>
</feature>
<dbReference type="Pfam" id="PF00664">
    <property type="entry name" value="ABC_membrane"/>
    <property type="match status" value="1"/>
</dbReference>
<evidence type="ECO:0000256" key="2">
    <source>
        <dbReference type="ARBA" id="ARBA00022692"/>
    </source>
</evidence>
<dbReference type="Gene3D" id="1.20.1560.10">
    <property type="entry name" value="ABC transporter type 1, transmembrane domain"/>
    <property type="match status" value="1"/>
</dbReference>
<dbReference type="InterPro" id="IPR017871">
    <property type="entry name" value="ABC_transporter-like_CS"/>
</dbReference>
<evidence type="ECO:0000256" key="7">
    <source>
        <dbReference type="SAM" id="Phobius"/>
    </source>
</evidence>
<evidence type="ECO:0000259" key="8">
    <source>
        <dbReference type="PROSITE" id="PS50893"/>
    </source>
</evidence>
<evidence type="ECO:0000259" key="9">
    <source>
        <dbReference type="PROSITE" id="PS50929"/>
    </source>
</evidence>
<dbReference type="EMBL" id="MN740297">
    <property type="protein sequence ID" value="QHT98889.1"/>
    <property type="molecule type" value="Genomic_DNA"/>
</dbReference>
<evidence type="ECO:0000256" key="4">
    <source>
        <dbReference type="ARBA" id="ARBA00022840"/>
    </source>
</evidence>
<dbReference type="PANTHER" id="PTHR43394">
    <property type="entry name" value="ATP-DEPENDENT PERMEASE MDL1, MITOCHONDRIAL"/>
    <property type="match status" value="1"/>
</dbReference>
<dbReference type="SMART" id="SM00382">
    <property type="entry name" value="AAA"/>
    <property type="match status" value="1"/>
</dbReference>
<evidence type="ECO:0000256" key="6">
    <source>
        <dbReference type="ARBA" id="ARBA00023136"/>
    </source>
</evidence>
<dbReference type="InterPro" id="IPR027417">
    <property type="entry name" value="P-loop_NTPase"/>
</dbReference>
<evidence type="ECO:0000313" key="10">
    <source>
        <dbReference type="EMBL" id="QHT98889.1"/>
    </source>
</evidence>